<feature type="non-terminal residue" evidence="1">
    <location>
        <position position="74"/>
    </location>
</feature>
<evidence type="ECO:0000313" key="1">
    <source>
        <dbReference type="EMBL" id="SNT56706.1"/>
    </source>
</evidence>
<evidence type="ECO:0000313" key="2">
    <source>
        <dbReference type="Proteomes" id="UP000198318"/>
    </source>
</evidence>
<protein>
    <submittedName>
        <fullName evidence="1">Uncharacterized protein</fullName>
    </submittedName>
</protein>
<dbReference type="Proteomes" id="UP000198318">
    <property type="component" value="Unassembled WGS sequence"/>
</dbReference>
<proteinExistence type="predicted"/>
<sequence length="74" mass="8369">MSAAEELRAALARLTAGERQTLAVRWQQNSDHWEPVNRPLGRVWQVMTSLVLEVDRMEAMRAAGAEPHTMRGAR</sequence>
<reference evidence="1 2" key="1">
    <citation type="submission" date="2017-06" db="EMBL/GenBank/DDBJ databases">
        <authorList>
            <person name="Kim H.J."/>
            <person name="Triplett B.A."/>
        </authorList>
    </citation>
    <scope>NUCLEOTIDE SEQUENCE [LARGE SCALE GENOMIC DNA]</scope>
    <source>
        <strain evidence="1 2">DSM 44715</strain>
    </source>
</reference>
<dbReference type="EMBL" id="FZOR01000045">
    <property type="protein sequence ID" value="SNT56706.1"/>
    <property type="molecule type" value="Genomic_DNA"/>
</dbReference>
<gene>
    <name evidence="1" type="ORF">SAMN05443665_104575</name>
</gene>
<organism evidence="1 2">
    <name type="scientific">Actinomadura meyerae</name>
    <dbReference type="NCBI Taxonomy" id="240840"/>
    <lineage>
        <taxon>Bacteria</taxon>
        <taxon>Bacillati</taxon>
        <taxon>Actinomycetota</taxon>
        <taxon>Actinomycetes</taxon>
        <taxon>Streptosporangiales</taxon>
        <taxon>Thermomonosporaceae</taxon>
        <taxon>Actinomadura</taxon>
    </lineage>
</organism>
<dbReference type="RefSeq" id="WP_143228212.1">
    <property type="nucleotide sequence ID" value="NZ_FZOR01000045.1"/>
</dbReference>
<dbReference type="AlphaFoldDB" id="A0A239NPB2"/>
<keyword evidence="2" id="KW-1185">Reference proteome</keyword>
<name>A0A239NPB2_9ACTN</name>
<accession>A0A239NPB2</accession>